<feature type="domain" description="SET" evidence="1">
    <location>
        <begin position="259"/>
        <end position="381"/>
    </location>
</feature>
<dbReference type="PANTHER" id="PTHR12977">
    <property type="entry name" value="SUPPRESSOR OF VARIEGATION 4-20-RELATED"/>
    <property type="match status" value="1"/>
</dbReference>
<protein>
    <recommendedName>
        <fullName evidence="1">SET domain-containing protein</fullName>
    </recommendedName>
</protein>
<dbReference type="GO" id="GO:0005634">
    <property type="term" value="C:nucleus"/>
    <property type="evidence" value="ECO:0007669"/>
    <property type="project" value="TreeGrafter"/>
</dbReference>
<organism evidence="2 3">
    <name type="scientific">Cercophora scortea</name>
    <dbReference type="NCBI Taxonomy" id="314031"/>
    <lineage>
        <taxon>Eukaryota</taxon>
        <taxon>Fungi</taxon>
        <taxon>Dikarya</taxon>
        <taxon>Ascomycota</taxon>
        <taxon>Pezizomycotina</taxon>
        <taxon>Sordariomycetes</taxon>
        <taxon>Sordariomycetidae</taxon>
        <taxon>Sordariales</taxon>
        <taxon>Lasiosphaeriaceae</taxon>
        <taxon>Cercophora</taxon>
    </lineage>
</organism>
<reference evidence="2" key="1">
    <citation type="journal article" date="2023" name="Mol. Phylogenet. Evol.">
        <title>Genome-scale phylogeny and comparative genomics of the fungal order Sordariales.</title>
        <authorList>
            <person name="Hensen N."/>
            <person name="Bonometti L."/>
            <person name="Westerberg I."/>
            <person name="Brannstrom I.O."/>
            <person name="Guillou S."/>
            <person name="Cros-Aarteil S."/>
            <person name="Calhoun S."/>
            <person name="Haridas S."/>
            <person name="Kuo A."/>
            <person name="Mondo S."/>
            <person name="Pangilinan J."/>
            <person name="Riley R."/>
            <person name="LaButti K."/>
            <person name="Andreopoulos B."/>
            <person name="Lipzen A."/>
            <person name="Chen C."/>
            <person name="Yan M."/>
            <person name="Daum C."/>
            <person name="Ng V."/>
            <person name="Clum A."/>
            <person name="Steindorff A."/>
            <person name="Ohm R.A."/>
            <person name="Martin F."/>
            <person name="Silar P."/>
            <person name="Natvig D.O."/>
            <person name="Lalanne C."/>
            <person name="Gautier V."/>
            <person name="Ament-Velasquez S.L."/>
            <person name="Kruys A."/>
            <person name="Hutchinson M.I."/>
            <person name="Powell A.J."/>
            <person name="Barry K."/>
            <person name="Miller A.N."/>
            <person name="Grigoriev I.V."/>
            <person name="Debuchy R."/>
            <person name="Gladieux P."/>
            <person name="Hiltunen Thoren M."/>
            <person name="Johannesson H."/>
        </authorList>
    </citation>
    <scope>NUCLEOTIDE SEQUENCE</scope>
    <source>
        <strain evidence="2">SMH4131-1</strain>
    </source>
</reference>
<proteinExistence type="predicted"/>
<dbReference type="InterPro" id="IPR039977">
    <property type="entry name" value="Suv4-20/Set9"/>
</dbReference>
<dbReference type="Gene3D" id="2.170.270.10">
    <property type="entry name" value="SET domain"/>
    <property type="match status" value="1"/>
</dbReference>
<dbReference type="InterPro" id="IPR001214">
    <property type="entry name" value="SET_dom"/>
</dbReference>
<evidence type="ECO:0000313" key="2">
    <source>
        <dbReference type="EMBL" id="KAK3332655.1"/>
    </source>
</evidence>
<dbReference type="PANTHER" id="PTHR12977:SF4">
    <property type="entry name" value="HISTONE-LYSINE N-METHYLTRANSFERASE KMT5B"/>
    <property type="match status" value="1"/>
</dbReference>
<dbReference type="InterPro" id="IPR046341">
    <property type="entry name" value="SET_dom_sf"/>
</dbReference>
<dbReference type="AlphaFoldDB" id="A0AAE0IX22"/>
<dbReference type="SMART" id="SM00317">
    <property type="entry name" value="SET"/>
    <property type="match status" value="1"/>
</dbReference>
<dbReference type="EMBL" id="JAUEPO010000002">
    <property type="protein sequence ID" value="KAK3332655.1"/>
    <property type="molecule type" value="Genomic_DNA"/>
</dbReference>
<name>A0AAE0IX22_9PEZI</name>
<comment type="caution">
    <text evidence="2">The sequence shown here is derived from an EMBL/GenBank/DDBJ whole genome shotgun (WGS) entry which is preliminary data.</text>
</comment>
<dbReference type="PROSITE" id="PS50280">
    <property type="entry name" value="SET"/>
    <property type="match status" value="1"/>
</dbReference>
<evidence type="ECO:0000313" key="3">
    <source>
        <dbReference type="Proteomes" id="UP001286456"/>
    </source>
</evidence>
<sequence length="410" mass="45973">MVQDKAALEQFFSLVRLRRGPNDWLRYRRTGDPLRRIAHHLSESPAQSDFAQFIVRFEQSQLAKQMDGTKRSRLRVTPAVKKAACNILGWKQRKFEHHLSIGRKWNRVCGESDGLLCFIMLSKPGGLEVAPESYWAMADEEVAEFHRLLNNSYTRSICAAGKAFQDSLGGAEDTEFRWESINLTPAKVLEENMLSYLAPFPSISKNIYDPARHPNWPRPQAWPAEWPWPVDPTSEGAAGCELCEGTTACDCIDNGFPKVKPRIKRYEGKGLGLQAVAASPGQIAYPKNARIGHITGEIVPLHKYRESHWVLEFTRPDIDDAHTPAVCQLFCGETGNCFRLLNHDCKPSARFTSKKVSGRYIMVVEALKDIYDGTEITVSYGNGFFGEACSCQTCKLGGRKNAARAMLAES</sequence>
<dbReference type="Pfam" id="PF00856">
    <property type="entry name" value="SET"/>
    <property type="match status" value="1"/>
</dbReference>
<dbReference type="SUPFAM" id="SSF82199">
    <property type="entry name" value="SET domain"/>
    <property type="match status" value="1"/>
</dbReference>
<dbReference type="Proteomes" id="UP001286456">
    <property type="component" value="Unassembled WGS sequence"/>
</dbReference>
<evidence type="ECO:0000259" key="1">
    <source>
        <dbReference type="PROSITE" id="PS50280"/>
    </source>
</evidence>
<reference evidence="2" key="2">
    <citation type="submission" date="2023-06" db="EMBL/GenBank/DDBJ databases">
        <authorList>
            <consortium name="Lawrence Berkeley National Laboratory"/>
            <person name="Haridas S."/>
            <person name="Hensen N."/>
            <person name="Bonometti L."/>
            <person name="Westerberg I."/>
            <person name="Brannstrom I.O."/>
            <person name="Guillou S."/>
            <person name="Cros-Aarteil S."/>
            <person name="Calhoun S."/>
            <person name="Kuo A."/>
            <person name="Mondo S."/>
            <person name="Pangilinan J."/>
            <person name="Riley R."/>
            <person name="Labutti K."/>
            <person name="Andreopoulos B."/>
            <person name="Lipzen A."/>
            <person name="Chen C."/>
            <person name="Yanf M."/>
            <person name="Daum C."/>
            <person name="Ng V."/>
            <person name="Clum A."/>
            <person name="Steindorff A."/>
            <person name="Ohm R."/>
            <person name="Martin F."/>
            <person name="Silar P."/>
            <person name="Natvig D."/>
            <person name="Lalanne C."/>
            <person name="Gautier V."/>
            <person name="Ament-Velasquez S.L."/>
            <person name="Kruys A."/>
            <person name="Hutchinson M.I."/>
            <person name="Powell A.J."/>
            <person name="Barry K."/>
            <person name="Miller A.N."/>
            <person name="Grigoriev I.V."/>
            <person name="Debuchy R."/>
            <person name="Gladieux P."/>
            <person name="Thoren M.H."/>
            <person name="Johannesson H."/>
        </authorList>
    </citation>
    <scope>NUCLEOTIDE SEQUENCE</scope>
    <source>
        <strain evidence="2">SMH4131-1</strain>
    </source>
</reference>
<gene>
    <name evidence="2" type="ORF">B0T19DRAFT_354348</name>
</gene>
<dbReference type="GO" id="GO:0042799">
    <property type="term" value="F:histone H4K20 methyltransferase activity"/>
    <property type="evidence" value="ECO:0007669"/>
    <property type="project" value="TreeGrafter"/>
</dbReference>
<accession>A0AAE0IX22</accession>
<keyword evidence="3" id="KW-1185">Reference proteome</keyword>